<keyword evidence="3 5" id="KW-0547">Nucleotide-binding</keyword>
<evidence type="ECO:0000313" key="8">
    <source>
        <dbReference type="EMBL" id="KKW26724.1"/>
    </source>
</evidence>
<dbReference type="CDD" id="cd01428">
    <property type="entry name" value="ADK"/>
    <property type="match status" value="1"/>
</dbReference>
<evidence type="ECO:0000256" key="4">
    <source>
        <dbReference type="ARBA" id="ARBA00022777"/>
    </source>
</evidence>
<dbReference type="GO" id="GO:0005737">
    <property type="term" value="C:cytoplasm"/>
    <property type="evidence" value="ECO:0007669"/>
    <property type="project" value="UniProtKB-SubCell"/>
</dbReference>
<dbReference type="PRINTS" id="PR00094">
    <property type="entry name" value="ADENYLTKNASE"/>
</dbReference>
<comment type="domain">
    <text evidence="5">Consists of three domains, a large central CORE domain and two small peripheral domains, NMPbind and LID, which undergo movements during catalysis. The LID domain closes over the site of phosphoryl transfer upon ATP binding. Assembling and dissambling the active center during each catalytic cycle provides an effective means to prevent ATP hydrolysis.</text>
</comment>
<evidence type="ECO:0000256" key="5">
    <source>
        <dbReference type="HAMAP-Rule" id="MF_00235"/>
    </source>
</evidence>
<comment type="subunit">
    <text evidence="5 7">Monomer.</text>
</comment>
<feature type="binding site" evidence="5">
    <location>
        <position position="96"/>
    </location>
    <ligand>
        <name>AMP</name>
        <dbReference type="ChEBI" id="CHEBI:456215"/>
    </ligand>
</feature>
<comment type="caution">
    <text evidence="8">The sequence shown here is derived from an EMBL/GenBank/DDBJ whole genome shotgun (WGS) entry which is preliminary data.</text>
</comment>
<evidence type="ECO:0000256" key="2">
    <source>
        <dbReference type="ARBA" id="ARBA00022727"/>
    </source>
</evidence>
<dbReference type="Gene3D" id="3.40.50.300">
    <property type="entry name" value="P-loop containing nucleotide triphosphate hydrolases"/>
    <property type="match status" value="1"/>
</dbReference>
<name>A0A0G2A3H5_UNCK3</name>
<reference evidence="8 9" key="1">
    <citation type="journal article" date="2015" name="Nature">
        <title>rRNA introns, odd ribosomes, and small enigmatic genomes across a large radiation of phyla.</title>
        <authorList>
            <person name="Brown C.T."/>
            <person name="Hug L.A."/>
            <person name="Thomas B.C."/>
            <person name="Sharon I."/>
            <person name="Castelle C.J."/>
            <person name="Singh A."/>
            <person name="Wilkins M.J."/>
            <person name="Williams K.H."/>
            <person name="Banfield J.F."/>
        </authorList>
    </citation>
    <scope>NUCLEOTIDE SEQUENCE [LARGE SCALE GENOMIC DNA]</scope>
</reference>
<dbReference type="AlphaFoldDB" id="A0A0G2A3H5"/>
<evidence type="ECO:0000256" key="7">
    <source>
        <dbReference type="RuleBase" id="RU003331"/>
    </source>
</evidence>
<feature type="binding site" evidence="5">
    <location>
        <begin position="89"/>
        <end position="92"/>
    </location>
    <ligand>
        <name>AMP</name>
        <dbReference type="ChEBI" id="CHEBI:456215"/>
    </ligand>
</feature>
<protein>
    <recommendedName>
        <fullName evidence="5 7">Adenylate kinase</fullName>
        <shortName evidence="5">AK</shortName>
        <ecNumber evidence="5 7">2.7.4.3</ecNumber>
    </recommendedName>
    <alternativeName>
        <fullName evidence="5">ATP-AMP transphosphorylase</fullName>
    </alternativeName>
    <alternativeName>
        <fullName evidence="5">ATP:AMP phosphotransferase</fullName>
    </alternativeName>
    <alternativeName>
        <fullName evidence="5">Adenylate monophosphate kinase</fullName>
    </alternativeName>
</protein>
<proteinExistence type="inferred from homology"/>
<dbReference type="InterPro" id="IPR027417">
    <property type="entry name" value="P-loop_NTPase"/>
</dbReference>
<dbReference type="HAMAP" id="MF_00235">
    <property type="entry name" value="Adenylate_kinase_Adk"/>
    <property type="match status" value="1"/>
</dbReference>
<feature type="binding site" evidence="5">
    <location>
        <position position="41"/>
    </location>
    <ligand>
        <name>AMP</name>
        <dbReference type="ChEBI" id="CHEBI:456215"/>
    </ligand>
</feature>
<feature type="binding site" evidence="5">
    <location>
        <position position="130"/>
    </location>
    <ligand>
        <name>ATP</name>
        <dbReference type="ChEBI" id="CHEBI:30616"/>
    </ligand>
</feature>
<accession>A0A0G2A3H5</accession>
<keyword evidence="2 5" id="KW-0545">Nucleotide biosynthesis</keyword>
<comment type="catalytic activity">
    <reaction evidence="5 7">
        <text>AMP + ATP = 2 ADP</text>
        <dbReference type="Rhea" id="RHEA:12973"/>
        <dbReference type="ChEBI" id="CHEBI:30616"/>
        <dbReference type="ChEBI" id="CHEBI:456215"/>
        <dbReference type="ChEBI" id="CHEBI:456216"/>
        <dbReference type="EC" id="2.7.4.3"/>
    </reaction>
</comment>
<comment type="subcellular location">
    <subcellularLocation>
        <location evidence="5 7">Cytoplasm</location>
    </subcellularLocation>
</comment>
<dbReference type="GO" id="GO:0044209">
    <property type="term" value="P:AMP salvage"/>
    <property type="evidence" value="ECO:0007669"/>
    <property type="project" value="UniProtKB-UniRule"/>
</dbReference>
<evidence type="ECO:0000256" key="3">
    <source>
        <dbReference type="ARBA" id="ARBA00022741"/>
    </source>
</evidence>
<feature type="binding site" evidence="5">
    <location>
        <begin position="15"/>
        <end position="20"/>
    </location>
    <ligand>
        <name>ATP</name>
        <dbReference type="ChEBI" id="CHEBI:30616"/>
    </ligand>
</feature>
<gene>
    <name evidence="5" type="primary">adk</name>
    <name evidence="8" type="ORF">VF00_C0002G0049</name>
</gene>
<dbReference type="GO" id="GO:0004017">
    <property type="term" value="F:AMP kinase activity"/>
    <property type="evidence" value="ECO:0007669"/>
    <property type="project" value="UniProtKB-UniRule"/>
</dbReference>
<dbReference type="PANTHER" id="PTHR23359">
    <property type="entry name" value="NUCLEOTIDE KINASE"/>
    <property type="match status" value="1"/>
</dbReference>
<feature type="region of interest" description="NMP" evidence="5">
    <location>
        <begin position="35"/>
        <end position="64"/>
    </location>
</feature>
<keyword evidence="1 5" id="KW-0808">Transferase</keyword>
<dbReference type="PATRIC" id="fig|1620414.3.peg.280"/>
<dbReference type="GO" id="GO:0005524">
    <property type="term" value="F:ATP binding"/>
    <property type="evidence" value="ECO:0007669"/>
    <property type="project" value="UniProtKB-UniRule"/>
</dbReference>
<comment type="caution">
    <text evidence="5">Lacks conserved residue(s) required for the propagation of feature annotation.</text>
</comment>
<dbReference type="Pfam" id="PF00406">
    <property type="entry name" value="ADK"/>
    <property type="match status" value="1"/>
</dbReference>
<comment type="pathway">
    <text evidence="5">Purine metabolism; AMP biosynthesis via salvage pathway; AMP from ADP: step 1/1.</text>
</comment>
<dbReference type="InterPro" id="IPR000850">
    <property type="entry name" value="Adenylat/UMP-CMP_kin"/>
</dbReference>
<feature type="binding site" evidence="5">
    <location>
        <position position="136"/>
    </location>
    <ligand>
        <name>AMP</name>
        <dbReference type="ChEBI" id="CHEBI:456215"/>
    </ligand>
</feature>
<keyword evidence="5 7" id="KW-0067">ATP-binding</keyword>
<dbReference type="InterPro" id="IPR033690">
    <property type="entry name" value="Adenylat_kinase_CS"/>
</dbReference>
<feature type="binding site" evidence="5">
    <location>
        <position position="176"/>
    </location>
    <ligand>
        <name>ATP</name>
        <dbReference type="ChEBI" id="CHEBI:30616"/>
    </ligand>
</feature>
<dbReference type="EMBL" id="LCRB01000002">
    <property type="protein sequence ID" value="KKW26724.1"/>
    <property type="molecule type" value="Genomic_DNA"/>
</dbReference>
<evidence type="ECO:0000256" key="6">
    <source>
        <dbReference type="RuleBase" id="RU003330"/>
    </source>
</evidence>
<dbReference type="UniPathway" id="UPA00588">
    <property type="reaction ID" value="UER00649"/>
</dbReference>
<dbReference type="EC" id="2.7.4.3" evidence="5 7"/>
<comment type="function">
    <text evidence="5">Catalyzes the reversible transfer of the terminal phosphate group between ATP and AMP. Plays an important role in cellular energy homeostasis and in adenine nucleotide metabolism.</text>
</comment>
<dbReference type="SUPFAM" id="SSF52540">
    <property type="entry name" value="P-loop containing nucleoside triphosphate hydrolases"/>
    <property type="match status" value="1"/>
</dbReference>
<keyword evidence="4 5" id="KW-0418">Kinase</keyword>
<evidence type="ECO:0000313" key="9">
    <source>
        <dbReference type="Proteomes" id="UP000034913"/>
    </source>
</evidence>
<organism evidence="8 9">
    <name type="scientific">candidate division Kazan bacterium GW2011_GWB1_52_7</name>
    <dbReference type="NCBI Taxonomy" id="1620414"/>
    <lineage>
        <taxon>Bacteria</taxon>
        <taxon>Bacteria division Kazan-3B-28</taxon>
    </lineage>
</organism>
<sequence length="191" mass="21524">MTKFNSDIILYGGPGSGKGTQAQLLIKKLGAHHVDMGAQIRCLARGRSAQSRAVRSLMNAGKLIPIGITTQIARQHLRLAGARPVIFDGYPRSPRQASELDKLLRQSKRRVTMVYLKLPVRAMRARLLHRAKLENRLDDQNPTTINRRVQIFNQQARKLLAHYRANRSLKVIDGDRPRSSVHKAIKQALDL</sequence>
<feature type="binding site" evidence="5">
    <location>
        <begin position="62"/>
        <end position="64"/>
    </location>
    <ligand>
        <name>AMP</name>
        <dbReference type="ChEBI" id="CHEBI:456215"/>
    </ligand>
</feature>
<dbReference type="PROSITE" id="PS00113">
    <property type="entry name" value="ADENYLATE_KINASE"/>
    <property type="match status" value="1"/>
</dbReference>
<evidence type="ECO:0000256" key="1">
    <source>
        <dbReference type="ARBA" id="ARBA00022679"/>
    </source>
</evidence>
<comment type="similarity">
    <text evidence="5 6">Belongs to the adenylate kinase family.</text>
</comment>
<keyword evidence="5" id="KW-0963">Cytoplasm</keyword>
<feature type="binding site" evidence="5">
    <location>
        <position position="148"/>
    </location>
    <ligand>
        <name>AMP</name>
        <dbReference type="ChEBI" id="CHEBI:456215"/>
    </ligand>
</feature>
<dbReference type="Proteomes" id="UP000034913">
    <property type="component" value="Unassembled WGS sequence"/>
</dbReference>